<dbReference type="AlphaFoldDB" id="A0A5K7S3U2"/>
<reference evidence="1" key="1">
    <citation type="journal article" date="2020" name="Int. J. Syst. Evol. Microbiol.">
        <title>Aquipluma nitroreducens gen. nov. sp. nov., a novel facultatively anaerobic bacterium isolated from a freshwater lake.</title>
        <authorList>
            <person name="Watanabe M."/>
            <person name="Kojima H."/>
            <person name="Fukui M."/>
        </authorList>
    </citation>
    <scope>NUCLEOTIDE SEQUENCE</scope>
    <source>
        <strain evidence="1">MeG22</strain>
    </source>
</reference>
<dbReference type="EMBL" id="AP018694">
    <property type="protein sequence ID" value="BBE16213.1"/>
    <property type="molecule type" value="Genomic_DNA"/>
</dbReference>
<keyword evidence="2" id="KW-1185">Reference proteome</keyword>
<gene>
    <name evidence="1" type="ORF">AQPE_0350</name>
</gene>
<dbReference type="RefSeq" id="WP_318349305.1">
    <property type="nucleotide sequence ID" value="NZ_AP018694.1"/>
</dbReference>
<dbReference type="KEGG" id="anf:AQPE_0350"/>
<protein>
    <submittedName>
        <fullName evidence="1">Uncharacterized protein</fullName>
    </submittedName>
</protein>
<proteinExistence type="predicted"/>
<accession>A0A5K7S3U2</accession>
<sequence length="69" mass="7713">MSVILNPERGGKRTGYTSRGEGKLKSITERLYANMKKLQQPLNWLENYLDMAEGLLPVSVADFGISGLR</sequence>
<dbReference type="Proteomes" id="UP001193389">
    <property type="component" value="Chromosome"/>
</dbReference>
<name>A0A5K7S3U2_9BACT</name>
<evidence type="ECO:0000313" key="2">
    <source>
        <dbReference type="Proteomes" id="UP001193389"/>
    </source>
</evidence>
<evidence type="ECO:0000313" key="1">
    <source>
        <dbReference type="EMBL" id="BBE16213.1"/>
    </source>
</evidence>
<organism evidence="1 2">
    <name type="scientific">Aquipluma nitroreducens</name>
    <dbReference type="NCBI Taxonomy" id="2010828"/>
    <lineage>
        <taxon>Bacteria</taxon>
        <taxon>Pseudomonadati</taxon>
        <taxon>Bacteroidota</taxon>
        <taxon>Bacteroidia</taxon>
        <taxon>Marinilabiliales</taxon>
        <taxon>Prolixibacteraceae</taxon>
        <taxon>Aquipluma</taxon>
    </lineage>
</organism>